<keyword evidence="1 3" id="KW-0378">Hydrolase</keyword>
<feature type="domain" description="Nudix hydrolase" evidence="2">
    <location>
        <begin position="88"/>
        <end position="215"/>
    </location>
</feature>
<dbReference type="OrthoDB" id="9806150at2"/>
<gene>
    <name evidence="3" type="ORF">ERX55_08615</name>
</gene>
<dbReference type="PROSITE" id="PS51462">
    <property type="entry name" value="NUDIX"/>
    <property type="match status" value="1"/>
</dbReference>
<dbReference type="GO" id="GO:0016787">
    <property type="term" value="F:hydrolase activity"/>
    <property type="evidence" value="ECO:0007669"/>
    <property type="project" value="UniProtKB-KW"/>
</dbReference>
<dbReference type="EMBL" id="SCWF01000010">
    <property type="protein sequence ID" value="TDM13472.1"/>
    <property type="molecule type" value="Genomic_DNA"/>
</dbReference>
<dbReference type="PROSITE" id="PS00893">
    <property type="entry name" value="NUDIX_BOX"/>
    <property type="match status" value="1"/>
</dbReference>
<protein>
    <submittedName>
        <fullName evidence="3">NUDIX hydrolase</fullName>
    </submittedName>
</protein>
<proteinExistence type="predicted"/>
<dbReference type="GO" id="GO:0006753">
    <property type="term" value="P:nucleoside phosphate metabolic process"/>
    <property type="evidence" value="ECO:0007669"/>
    <property type="project" value="TreeGrafter"/>
</dbReference>
<dbReference type="InterPro" id="IPR000086">
    <property type="entry name" value="NUDIX_hydrolase_dom"/>
</dbReference>
<accession>A0A4R6BY73</accession>
<dbReference type="SUPFAM" id="SSF55811">
    <property type="entry name" value="Nudix"/>
    <property type="match status" value="1"/>
</dbReference>
<evidence type="ECO:0000313" key="4">
    <source>
        <dbReference type="Proteomes" id="UP000294843"/>
    </source>
</evidence>
<keyword evidence="4" id="KW-1185">Reference proteome</keyword>
<evidence type="ECO:0000313" key="3">
    <source>
        <dbReference type="EMBL" id="TDM13472.1"/>
    </source>
</evidence>
<name>A0A4R6BY73_9STAP</name>
<evidence type="ECO:0000256" key="1">
    <source>
        <dbReference type="ARBA" id="ARBA00022801"/>
    </source>
</evidence>
<dbReference type="PANTHER" id="PTHR11839:SF1">
    <property type="entry name" value="ADP-SUGAR PYROPHOSPHATASE"/>
    <property type="match status" value="1"/>
</dbReference>
<dbReference type="Pfam" id="PF00293">
    <property type="entry name" value="NUDIX"/>
    <property type="match status" value="1"/>
</dbReference>
<reference evidence="3 4" key="1">
    <citation type="submission" date="2019-01" db="EMBL/GenBank/DDBJ databases">
        <title>Draft genome sequences of the type strains of six Macrococcus species.</title>
        <authorList>
            <person name="Mazhar S."/>
            <person name="Altermann E."/>
            <person name="Hill C."/>
            <person name="Mcauliffe O."/>
        </authorList>
    </citation>
    <scope>NUCLEOTIDE SEQUENCE [LARGE SCALE GENOMIC DNA]</scope>
    <source>
        <strain evidence="3 4">ATCC 51825</strain>
    </source>
</reference>
<dbReference type="Gene3D" id="3.90.79.10">
    <property type="entry name" value="Nucleoside Triphosphate Pyrophosphohydrolase"/>
    <property type="match status" value="1"/>
</dbReference>
<dbReference type="PANTHER" id="PTHR11839">
    <property type="entry name" value="UDP/ADP-SUGAR PYROPHOSPHATASE"/>
    <property type="match status" value="1"/>
</dbReference>
<evidence type="ECO:0000259" key="2">
    <source>
        <dbReference type="PROSITE" id="PS51462"/>
    </source>
</evidence>
<dbReference type="GO" id="GO:0019693">
    <property type="term" value="P:ribose phosphate metabolic process"/>
    <property type="evidence" value="ECO:0007669"/>
    <property type="project" value="TreeGrafter"/>
</dbReference>
<dbReference type="AlphaFoldDB" id="A0A4R6BY73"/>
<organism evidence="3 4">
    <name type="scientific">Macrococcus bovicus</name>
    <dbReference type="NCBI Taxonomy" id="69968"/>
    <lineage>
        <taxon>Bacteria</taxon>
        <taxon>Bacillati</taxon>
        <taxon>Bacillota</taxon>
        <taxon>Bacilli</taxon>
        <taxon>Bacillales</taxon>
        <taxon>Staphylococcaceae</taxon>
        <taxon>Macrococcus</taxon>
    </lineage>
</organism>
<dbReference type="CDD" id="cd03424">
    <property type="entry name" value="NUDIX_ADPRase_Nudt5_UGPPase_Nudt14"/>
    <property type="match status" value="1"/>
</dbReference>
<dbReference type="InterPro" id="IPR020084">
    <property type="entry name" value="NUDIX_hydrolase_CS"/>
</dbReference>
<dbReference type="InterPro" id="IPR015797">
    <property type="entry name" value="NUDIX_hydrolase-like_dom_sf"/>
</dbReference>
<comment type="caution">
    <text evidence="3">The sequence shown here is derived from an EMBL/GenBank/DDBJ whole genome shotgun (WGS) entry which is preliminary data.</text>
</comment>
<sequence>MRFNTRGIRYRLVQVNCFKNTARQSLHCHSQLLYQMFFMLYPFVKIVTNRQGESSVKKLMAQHDYHIFKIKTLEMTVGGEQGIFYQIVQPDWVNIIAFHKGQLIVEKQFRIGCDQEILELPAGIIERDEGIIAAAERELLEETGYKGCGQLLSEMLPNPALQTNRCHTVLIPETTNTGQTQPDSFEVISTELMSLSEVEAAIMHGQFQNALHIASLYQYHLHQKNLFL</sequence>
<dbReference type="Proteomes" id="UP000294843">
    <property type="component" value="Unassembled WGS sequence"/>
</dbReference>